<name>A0A1A9HWS8_9CHLA</name>
<dbReference type="EMBL" id="CP014639">
    <property type="protein sequence ID" value="ANH78542.1"/>
    <property type="molecule type" value="Genomic_DNA"/>
</dbReference>
<sequence length="311" mass="35344">MPKELYEAMHKHFVSLYTNIFPKPKNHYVSEHSFLEVENLLLNEQIIALKKKLLVQEVIDHKPPVFPEILTPYFHKLIESHVIYRDPAHWASSCWVDVGKEQGIKKNSPVISGKVLVGLVDYVGINQARVRLITDVGMKPSVIAMRGGIQAWWVKHHLRECVQELEQLSDTYILEKDKYNTILQLKELISRIQSEGENQKLLRGTLSGTGGALWKQEASILQGEEFCFAQQEKDLLPGDILVTTGLDGIFPPGLLVARVTKIFLPQEGACTFKIEAHSLEANLNKLSHLLILPPMEFNPNDRPDIFGLLWD</sequence>
<keyword evidence="3" id="KW-0133">Cell shape</keyword>
<evidence type="ECO:0000259" key="5">
    <source>
        <dbReference type="Pfam" id="PF04085"/>
    </source>
</evidence>
<dbReference type="KEGG" id="csaz:Cs308_0371"/>
<dbReference type="Proteomes" id="UP000078162">
    <property type="component" value="Chromosome"/>
</dbReference>
<proteinExistence type="inferred from homology"/>
<dbReference type="Gene3D" id="2.40.10.350">
    <property type="entry name" value="Rod shape-determining protein MreC, domain 2"/>
    <property type="match status" value="1"/>
</dbReference>
<feature type="domain" description="Rod shape-determining protein MreC beta-barrel core" evidence="5">
    <location>
        <begin position="82"/>
        <end position="292"/>
    </location>
</feature>
<evidence type="ECO:0000256" key="2">
    <source>
        <dbReference type="ARBA" id="ARBA00013855"/>
    </source>
</evidence>
<dbReference type="Pfam" id="PF04085">
    <property type="entry name" value="MreC"/>
    <property type="match status" value="1"/>
</dbReference>
<dbReference type="InterPro" id="IPR042177">
    <property type="entry name" value="Cell/Rod_1"/>
</dbReference>
<evidence type="ECO:0000313" key="7">
    <source>
        <dbReference type="Proteomes" id="UP000078162"/>
    </source>
</evidence>
<dbReference type="GO" id="GO:0008360">
    <property type="term" value="P:regulation of cell shape"/>
    <property type="evidence" value="ECO:0007669"/>
    <property type="project" value="UniProtKB-KW"/>
</dbReference>
<dbReference type="STRING" id="1806891.Cs308_0371"/>
<dbReference type="InterPro" id="IPR042175">
    <property type="entry name" value="Cell/Rod_MreC_2"/>
</dbReference>
<dbReference type="InterPro" id="IPR007221">
    <property type="entry name" value="MreC"/>
</dbReference>
<dbReference type="PANTHER" id="PTHR34138:SF1">
    <property type="entry name" value="CELL SHAPE-DETERMINING PROTEIN MREC"/>
    <property type="match status" value="1"/>
</dbReference>
<evidence type="ECO:0000256" key="4">
    <source>
        <dbReference type="ARBA" id="ARBA00032089"/>
    </source>
</evidence>
<comment type="similarity">
    <text evidence="1">Belongs to the MreC family.</text>
</comment>
<evidence type="ECO:0000256" key="1">
    <source>
        <dbReference type="ARBA" id="ARBA00009369"/>
    </source>
</evidence>
<protein>
    <recommendedName>
        <fullName evidence="2">Cell shape-determining protein MreC</fullName>
    </recommendedName>
    <alternativeName>
        <fullName evidence="4">Cell shape protein MreC</fullName>
    </alternativeName>
</protein>
<reference evidence="7" key="1">
    <citation type="submission" date="2016-03" db="EMBL/GenBank/DDBJ databases">
        <title>Culture-independent genomics supports pathogen discovery for uncultivable bacteria within the genus Chlamydia.</title>
        <authorList>
            <person name="Taylor-Brown A."/>
            <person name="Bachmann N.L."/>
            <person name="Borel N."/>
            <person name="Polkinghorne A."/>
        </authorList>
    </citation>
    <scope>NUCLEOTIDE SEQUENCE [LARGE SCALE GENOMIC DNA]</scope>
    <source>
        <strain evidence="7">2742-308</strain>
    </source>
</reference>
<dbReference type="GO" id="GO:0005886">
    <property type="term" value="C:plasma membrane"/>
    <property type="evidence" value="ECO:0007669"/>
    <property type="project" value="TreeGrafter"/>
</dbReference>
<dbReference type="InterPro" id="IPR055342">
    <property type="entry name" value="MreC_beta-barrel_core"/>
</dbReference>
<evidence type="ECO:0000256" key="3">
    <source>
        <dbReference type="ARBA" id="ARBA00022960"/>
    </source>
</evidence>
<dbReference type="AlphaFoldDB" id="A0A1A9HWS8"/>
<dbReference type="NCBIfam" id="NF011450">
    <property type="entry name" value="PRK14872.1"/>
    <property type="match status" value="1"/>
</dbReference>
<dbReference type="PATRIC" id="fig|1806891.3.peg.362"/>
<evidence type="ECO:0000313" key="6">
    <source>
        <dbReference type="EMBL" id="ANH78542.1"/>
    </source>
</evidence>
<organism evidence="6 7">
    <name type="scientific">Candidatus Chlamydia sanziniae</name>
    <dbReference type="NCBI Taxonomy" id="1806891"/>
    <lineage>
        <taxon>Bacteria</taxon>
        <taxon>Pseudomonadati</taxon>
        <taxon>Chlamydiota</taxon>
        <taxon>Chlamydiia</taxon>
        <taxon>Chlamydiales</taxon>
        <taxon>Chlamydiaceae</taxon>
        <taxon>Chlamydia/Chlamydophila group</taxon>
        <taxon>Chlamydia</taxon>
    </lineage>
</organism>
<dbReference type="Gene3D" id="2.40.10.340">
    <property type="entry name" value="Rod shape-determining protein MreC, domain 1"/>
    <property type="match status" value="1"/>
</dbReference>
<accession>A0A1A9HWS8</accession>
<gene>
    <name evidence="6" type="ORF">Cs308_0371</name>
</gene>
<keyword evidence="7" id="KW-1185">Reference proteome</keyword>
<dbReference type="PANTHER" id="PTHR34138">
    <property type="entry name" value="CELL SHAPE-DETERMINING PROTEIN MREC"/>
    <property type="match status" value="1"/>
</dbReference>